<evidence type="ECO:0008006" key="5">
    <source>
        <dbReference type="Google" id="ProtNLM"/>
    </source>
</evidence>
<reference evidence="3 4" key="1">
    <citation type="submission" date="2020-08" db="EMBL/GenBank/DDBJ databases">
        <title>Genomic Encyclopedia of Type Strains, Phase IV (KMG-V): Genome sequencing to study the core and pangenomes of soil and plant-associated prokaryotes.</title>
        <authorList>
            <person name="Whitman W."/>
        </authorList>
    </citation>
    <scope>NUCLEOTIDE SEQUENCE [LARGE SCALE GENOMIC DNA]</scope>
    <source>
        <strain evidence="3 4">X5P3</strain>
    </source>
</reference>
<organism evidence="3 4">
    <name type="scientific">Granulicella mallensis</name>
    <dbReference type="NCBI Taxonomy" id="940614"/>
    <lineage>
        <taxon>Bacteria</taxon>
        <taxon>Pseudomonadati</taxon>
        <taxon>Acidobacteriota</taxon>
        <taxon>Terriglobia</taxon>
        <taxon>Terriglobales</taxon>
        <taxon>Acidobacteriaceae</taxon>
        <taxon>Granulicella</taxon>
    </lineage>
</organism>
<evidence type="ECO:0000313" key="4">
    <source>
        <dbReference type="Proteomes" id="UP000584867"/>
    </source>
</evidence>
<evidence type="ECO:0000313" key="3">
    <source>
        <dbReference type="EMBL" id="MBB5063558.1"/>
    </source>
</evidence>
<feature type="compositionally biased region" description="Polar residues" evidence="1">
    <location>
        <begin position="256"/>
        <end position="272"/>
    </location>
</feature>
<proteinExistence type="predicted"/>
<feature type="compositionally biased region" description="Low complexity" evidence="1">
    <location>
        <begin position="235"/>
        <end position="244"/>
    </location>
</feature>
<dbReference type="RefSeq" id="WP_184254794.1">
    <property type="nucleotide sequence ID" value="NZ_JACHIO010000006.1"/>
</dbReference>
<protein>
    <recommendedName>
        <fullName evidence="5">YXWGXW repeat-containing protein</fullName>
    </recommendedName>
</protein>
<feature type="chain" id="PRO_5031164802" description="YXWGXW repeat-containing protein" evidence="2">
    <location>
        <begin position="31"/>
        <end position="323"/>
    </location>
</feature>
<feature type="compositionally biased region" description="Polar residues" evidence="1">
    <location>
        <begin position="301"/>
        <end position="314"/>
    </location>
</feature>
<evidence type="ECO:0000256" key="1">
    <source>
        <dbReference type="SAM" id="MobiDB-lite"/>
    </source>
</evidence>
<dbReference type="InterPro" id="IPR024447">
    <property type="entry name" value="YXWGXW_rpt"/>
</dbReference>
<keyword evidence="2" id="KW-0732">Signal</keyword>
<evidence type="ECO:0000256" key="2">
    <source>
        <dbReference type="SAM" id="SignalP"/>
    </source>
</evidence>
<comment type="caution">
    <text evidence="3">The sequence shown here is derived from an EMBL/GenBank/DDBJ whole genome shotgun (WGS) entry which is preliminary data.</text>
</comment>
<accession>A0A7W8E8L8</accession>
<dbReference type="Proteomes" id="UP000584867">
    <property type="component" value="Unassembled WGS sequence"/>
</dbReference>
<gene>
    <name evidence="3" type="ORF">HDF15_001900</name>
</gene>
<name>A0A7W8E8L8_9BACT</name>
<dbReference type="AlphaFoldDB" id="A0A7W8E8L8"/>
<sequence>MASLKTIRRLLIAAVLAVPVALLPTAQAHAGVFISVGFAPPVLPVYAQPLCPGDGYIWTPGYWAYNEDGGYYWVPGVWVQPPTVGYLWTPAYWGWENGAYLFHGGYWGAHVGFYGGINYGFGYGGVGFEGGYWNHGAFFYNRSVANLGGVHVTNVYVRNVTIVNHSNVAFNGGHGGIEARPSAQEAQFAHEQHVEATHEQAEHQNFAAQNRSQFASVNHGRPGVSAAATPASFHANPTNPAAAARPSVNAREANQEQRISNGVRSGQISSGQAAHAEQRQANIGQQVHNDRAANGGKLTPQEHQQVNHEQNAASRQIRDDKKK</sequence>
<dbReference type="EMBL" id="JACHIO010000006">
    <property type="protein sequence ID" value="MBB5063558.1"/>
    <property type="molecule type" value="Genomic_DNA"/>
</dbReference>
<feature type="region of interest" description="Disordered" evidence="1">
    <location>
        <begin position="218"/>
        <end position="323"/>
    </location>
</feature>
<feature type="signal peptide" evidence="2">
    <location>
        <begin position="1"/>
        <end position="30"/>
    </location>
</feature>
<dbReference type="Pfam" id="PF12779">
    <property type="entry name" value="WXXGXW"/>
    <property type="match status" value="2"/>
</dbReference>